<evidence type="ECO:0000313" key="4">
    <source>
        <dbReference type="Proteomes" id="UP000278085"/>
    </source>
</evidence>
<feature type="transmembrane region" description="Helical" evidence="1">
    <location>
        <begin position="12"/>
        <end position="31"/>
    </location>
</feature>
<evidence type="ECO:0000313" key="3">
    <source>
        <dbReference type="EMBL" id="RSZ60786.1"/>
    </source>
</evidence>
<feature type="domain" description="DUF418" evidence="2">
    <location>
        <begin position="229"/>
        <end position="391"/>
    </location>
</feature>
<dbReference type="Proteomes" id="UP000278085">
    <property type="component" value="Unassembled WGS sequence"/>
</dbReference>
<keyword evidence="1" id="KW-0812">Transmembrane</keyword>
<keyword evidence="1" id="KW-1133">Transmembrane helix</keyword>
<sequence length="393" mass="43080">MKAARSVRIDTLRGIAVFGIMLVNVWGFAIGNNFSRYGIIGEHAPLLDQVVVFVVAAFAEQKFYPVFAFLFGAGFALQTGGRHFPGPQLERIKTTYRRRIAWLLGCGVLHGSLLWFGDILTVYAMCGFWLMTQAGRRLADIVASLGRLVALNIAVLCFMAYLTQQLMTMPPAAVSWGVDEIARTQAVYSQGTLAEIARERLDDFWGNLLNSLFFLPKVALLFLLGVVSVRLGWLTRPGRHRAFWGRVLLAALWVGVPVNLWWGWAALRDAVDPHAGGALAAFVSFLVEVAGPLMAAGYVALAMRAPERAVASLAHWLAPVGRMALTNYLAQSVLLGFLIQGTGLGLGARLSHAGLLCLCVLLMAAQALWSRWWMQRHAQGPMEALWRRFAAGA</sequence>
<reference evidence="3 4" key="1">
    <citation type="submission" date="2018-12" db="EMBL/GenBank/DDBJ databases">
        <authorList>
            <person name="Yang E."/>
        </authorList>
    </citation>
    <scope>NUCLEOTIDE SEQUENCE [LARGE SCALE GENOMIC DNA]</scope>
    <source>
        <strain evidence="3 4">SOD</strain>
    </source>
</reference>
<feature type="transmembrane region" description="Helical" evidence="1">
    <location>
        <begin position="100"/>
        <end position="126"/>
    </location>
</feature>
<dbReference type="Pfam" id="PF04235">
    <property type="entry name" value="DUF418"/>
    <property type="match status" value="1"/>
</dbReference>
<keyword evidence="4" id="KW-1185">Reference proteome</keyword>
<organism evidence="3 4">
    <name type="scientific">Massilia atriviolacea</name>
    <dbReference type="NCBI Taxonomy" id="2495579"/>
    <lineage>
        <taxon>Bacteria</taxon>
        <taxon>Pseudomonadati</taxon>
        <taxon>Pseudomonadota</taxon>
        <taxon>Betaproteobacteria</taxon>
        <taxon>Burkholderiales</taxon>
        <taxon>Oxalobacteraceae</taxon>
        <taxon>Telluria group</taxon>
        <taxon>Massilia</taxon>
    </lineage>
</organism>
<evidence type="ECO:0000256" key="1">
    <source>
        <dbReference type="SAM" id="Phobius"/>
    </source>
</evidence>
<feature type="transmembrane region" description="Helical" evidence="1">
    <location>
        <begin position="208"/>
        <end position="231"/>
    </location>
</feature>
<feature type="transmembrane region" description="Helical" evidence="1">
    <location>
        <begin position="243"/>
        <end position="264"/>
    </location>
</feature>
<dbReference type="PANTHER" id="PTHR30590:SF2">
    <property type="entry name" value="INNER MEMBRANE PROTEIN"/>
    <property type="match status" value="1"/>
</dbReference>
<comment type="caution">
    <text evidence="3">The sequence shown here is derived from an EMBL/GenBank/DDBJ whole genome shotgun (WGS) entry which is preliminary data.</text>
</comment>
<name>A0A430HTC7_9BURK</name>
<dbReference type="InterPro" id="IPR007349">
    <property type="entry name" value="DUF418"/>
</dbReference>
<dbReference type="InterPro" id="IPR052529">
    <property type="entry name" value="Bact_Transport_Assoc"/>
</dbReference>
<gene>
    <name evidence="3" type="ORF">EJB06_01210</name>
</gene>
<feature type="transmembrane region" description="Helical" evidence="1">
    <location>
        <begin position="276"/>
        <end position="301"/>
    </location>
</feature>
<dbReference type="AlphaFoldDB" id="A0A430HTC7"/>
<dbReference type="EMBL" id="RXLQ01000001">
    <property type="protein sequence ID" value="RSZ60786.1"/>
    <property type="molecule type" value="Genomic_DNA"/>
</dbReference>
<proteinExistence type="predicted"/>
<evidence type="ECO:0000259" key="2">
    <source>
        <dbReference type="Pfam" id="PF04235"/>
    </source>
</evidence>
<accession>A0A430HTC7</accession>
<protein>
    <submittedName>
        <fullName evidence="3">DUF418 domain-containing protein</fullName>
    </submittedName>
</protein>
<dbReference type="OrthoDB" id="9807744at2"/>
<dbReference type="RefSeq" id="WP_126072170.1">
    <property type="nucleotide sequence ID" value="NZ_CP051166.1"/>
</dbReference>
<keyword evidence="1" id="KW-0472">Membrane</keyword>
<feature type="transmembrane region" description="Helical" evidence="1">
    <location>
        <begin position="350"/>
        <end position="369"/>
    </location>
</feature>
<dbReference type="PANTHER" id="PTHR30590">
    <property type="entry name" value="INNER MEMBRANE PROTEIN"/>
    <property type="match status" value="1"/>
</dbReference>